<dbReference type="Gene3D" id="3.30.70.100">
    <property type="match status" value="1"/>
</dbReference>
<accession>A0A663E749</accession>
<dbReference type="InterPro" id="IPR001792">
    <property type="entry name" value="Acylphosphatase-like_dom"/>
</dbReference>
<dbReference type="PANTHER" id="PTHR10029:SF20">
    <property type="entry name" value="ACYLPHOSPHATASE-2"/>
    <property type="match status" value="1"/>
</dbReference>
<sequence>RLYEASASTSRHAAGGSCCRAFVARLRRRRAAPALRGEVLPEWRFLPPQSGGSFGGSCPPARLPLCEAAAYAGSLSLARSRPDAAGRGKAAAPFGRGPESSVLRDSGSSFPDAAAMSALAKASGALKSVDYEVFGRVQGVCFRMYTEEEARKLGVVGWVKNTSKGTVTGQVQGPEDKVNAINHGGMGRRRCLKGIILYGSQVLSTKRCTLQTCSCWSLLLAKSH</sequence>
<dbReference type="GO" id="GO:0003998">
    <property type="term" value="F:acylphosphatase activity"/>
    <property type="evidence" value="ECO:0007669"/>
    <property type="project" value="UniProtKB-EC"/>
</dbReference>
<evidence type="ECO:0000256" key="3">
    <source>
        <dbReference type="ARBA" id="ARBA00047645"/>
    </source>
</evidence>
<dbReference type="GeneTree" id="ENSGT00390000011103"/>
<evidence type="ECO:0000256" key="5">
    <source>
        <dbReference type="RuleBase" id="RU004168"/>
    </source>
</evidence>
<evidence type="ECO:0000259" key="7">
    <source>
        <dbReference type="PROSITE" id="PS51160"/>
    </source>
</evidence>
<dbReference type="InterPro" id="IPR020456">
    <property type="entry name" value="Acylphosphatase"/>
</dbReference>
<protein>
    <recommendedName>
        <fullName evidence="4">acylphosphatase</fullName>
        <ecNumber evidence="4">3.6.1.7</ecNumber>
    </recommendedName>
</protein>
<dbReference type="PANTHER" id="PTHR10029">
    <property type="entry name" value="ACYLPHOSPHATASE"/>
    <property type="match status" value="1"/>
</dbReference>
<evidence type="ECO:0000256" key="6">
    <source>
        <dbReference type="SAM" id="MobiDB-lite"/>
    </source>
</evidence>
<dbReference type="InterPro" id="IPR036046">
    <property type="entry name" value="Acylphosphatase-like_dom_sf"/>
</dbReference>
<name>A0A663E749_AQUCH</name>
<evidence type="ECO:0000313" key="8">
    <source>
        <dbReference type="Ensembl" id="ENSACCP00020008022.1"/>
    </source>
</evidence>
<feature type="active site" evidence="4">
    <location>
        <position position="143"/>
    </location>
</feature>
<feature type="active site" evidence="4">
    <location>
        <position position="161"/>
    </location>
</feature>
<dbReference type="EC" id="3.6.1.7" evidence="4"/>
<dbReference type="AlphaFoldDB" id="A0A663E749"/>
<dbReference type="PROSITE" id="PS00150">
    <property type="entry name" value="ACYLPHOSPHATASE_1"/>
    <property type="match status" value="1"/>
</dbReference>
<feature type="region of interest" description="Disordered" evidence="6">
    <location>
        <begin position="86"/>
        <end position="106"/>
    </location>
</feature>
<evidence type="ECO:0000313" key="9">
    <source>
        <dbReference type="Proteomes" id="UP000472275"/>
    </source>
</evidence>
<reference evidence="8" key="2">
    <citation type="submission" date="2025-09" db="UniProtKB">
        <authorList>
            <consortium name="Ensembl"/>
        </authorList>
    </citation>
    <scope>IDENTIFICATION</scope>
</reference>
<organism evidence="8 9">
    <name type="scientific">Aquila chrysaetos chrysaetos</name>
    <dbReference type="NCBI Taxonomy" id="223781"/>
    <lineage>
        <taxon>Eukaryota</taxon>
        <taxon>Metazoa</taxon>
        <taxon>Chordata</taxon>
        <taxon>Craniata</taxon>
        <taxon>Vertebrata</taxon>
        <taxon>Euteleostomi</taxon>
        <taxon>Archelosauria</taxon>
        <taxon>Archosauria</taxon>
        <taxon>Dinosauria</taxon>
        <taxon>Saurischia</taxon>
        <taxon>Theropoda</taxon>
        <taxon>Coelurosauria</taxon>
        <taxon>Aves</taxon>
        <taxon>Neognathae</taxon>
        <taxon>Neoaves</taxon>
        <taxon>Telluraves</taxon>
        <taxon>Accipitrimorphae</taxon>
        <taxon>Accipitriformes</taxon>
        <taxon>Accipitridae</taxon>
        <taxon>Accipitrinae</taxon>
        <taxon>Aquila</taxon>
    </lineage>
</organism>
<gene>
    <name evidence="8" type="primary">ACYP2</name>
</gene>
<reference evidence="8" key="1">
    <citation type="submission" date="2025-08" db="UniProtKB">
        <authorList>
            <consortium name="Ensembl"/>
        </authorList>
    </citation>
    <scope>IDENTIFICATION</scope>
</reference>
<evidence type="ECO:0000256" key="1">
    <source>
        <dbReference type="ARBA" id="ARBA00005614"/>
    </source>
</evidence>
<dbReference type="PRINTS" id="PR00112">
    <property type="entry name" value="ACYLPHPHTASE"/>
</dbReference>
<dbReference type="InParanoid" id="A0A663E749"/>
<keyword evidence="9" id="KW-1185">Reference proteome</keyword>
<keyword evidence="2 4" id="KW-0378">Hydrolase</keyword>
<dbReference type="InterPro" id="IPR017968">
    <property type="entry name" value="Acylphosphatase_CS"/>
</dbReference>
<comment type="similarity">
    <text evidence="1 5">Belongs to the acylphosphatase family.</text>
</comment>
<dbReference type="SUPFAM" id="SSF54975">
    <property type="entry name" value="Acylphosphatase/BLUF domain-like"/>
    <property type="match status" value="1"/>
</dbReference>
<comment type="catalytic activity">
    <reaction evidence="3 4">
        <text>an acyl phosphate + H2O = a carboxylate + phosphate + H(+)</text>
        <dbReference type="Rhea" id="RHEA:14965"/>
        <dbReference type="ChEBI" id="CHEBI:15377"/>
        <dbReference type="ChEBI" id="CHEBI:15378"/>
        <dbReference type="ChEBI" id="CHEBI:29067"/>
        <dbReference type="ChEBI" id="CHEBI:43474"/>
        <dbReference type="ChEBI" id="CHEBI:59918"/>
        <dbReference type="EC" id="3.6.1.7"/>
    </reaction>
</comment>
<evidence type="ECO:0000256" key="2">
    <source>
        <dbReference type="ARBA" id="ARBA00022801"/>
    </source>
</evidence>
<dbReference type="Proteomes" id="UP000472275">
    <property type="component" value="Chromosome 8"/>
</dbReference>
<evidence type="ECO:0000256" key="4">
    <source>
        <dbReference type="PROSITE-ProRule" id="PRU00520"/>
    </source>
</evidence>
<feature type="domain" description="Acylphosphatase-like" evidence="7">
    <location>
        <begin position="128"/>
        <end position="180"/>
    </location>
</feature>
<dbReference type="Pfam" id="PF00708">
    <property type="entry name" value="Acylphosphatase"/>
    <property type="match status" value="1"/>
</dbReference>
<dbReference type="PROSITE" id="PS00151">
    <property type="entry name" value="ACYLPHOSPHATASE_2"/>
    <property type="match status" value="1"/>
</dbReference>
<dbReference type="PROSITE" id="PS51160">
    <property type="entry name" value="ACYLPHOSPHATASE_3"/>
    <property type="match status" value="1"/>
</dbReference>
<dbReference type="FunFam" id="3.30.70.100:FF:000051">
    <property type="entry name" value="Acylphosphatase"/>
    <property type="match status" value="1"/>
</dbReference>
<proteinExistence type="inferred from homology"/>
<dbReference type="Ensembl" id="ENSACCT00020008369.1">
    <property type="protein sequence ID" value="ENSACCP00020008022.1"/>
    <property type="gene ID" value="ENSACCG00020005440.1"/>
</dbReference>